<feature type="non-terminal residue" evidence="1">
    <location>
        <position position="61"/>
    </location>
</feature>
<organism evidence="1">
    <name type="scientific">marine metagenome</name>
    <dbReference type="NCBI Taxonomy" id="408172"/>
    <lineage>
        <taxon>unclassified sequences</taxon>
        <taxon>metagenomes</taxon>
        <taxon>ecological metagenomes</taxon>
    </lineage>
</organism>
<reference evidence="1" key="1">
    <citation type="submission" date="2018-05" db="EMBL/GenBank/DDBJ databases">
        <authorList>
            <person name="Lanie J.A."/>
            <person name="Ng W.-L."/>
            <person name="Kazmierczak K.M."/>
            <person name="Andrzejewski T.M."/>
            <person name="Davidsen T.M."/>
            <person name="Wayne K.J."/>
            <person name="Tettelin H."/>
            <person name="Glass J.I."/>
            <person name="Rusch D."/>
            <person name="Podicherti R."/>
            <person name="Tsui H.-C.T."/>
            <person name="Winkler M.E."/>
        </authorList>
    </citation>
    <scope>NUCLEOTIDE SEQUENCE</scope>
</reference>
<proteinExistence type="predicted"/>
<name>A0A382FEY3_9ZZZZ</name>
<evidence type="ECO:0000313" key="1">
    <source>
        <dbReference type="EMBL" id="SVB60884.1"/>
    </source>
</evidence>
<dbReference type="EMBL" id="UINC01049288">
    <property type="protein sequence ID" value="SVB60884.1"/>
    <property type="molecule type" value="Genomic_DNA"/>
</dbReference>
<dbReference type="AlphaFoldDB" id="A0A382FEY3"/>
<protein>
    <submittedName>
        <fullName evidence="1">Uncharacterized protein</fullName>
    </submittedName>
</protein>
<sequence>MKIYTEINYKWLDGKLVETDSKSFEYEGNLTLCAGDGGVVETVTAAVTDTTTAATEVATSV</sequence>
<gene>
    <name evidence="1" type="ORF">METZ01_LOCUS213738</name>
</gene>
<accession>A0A382FEY3</accession>